<organism evidence="1 2">
    <name type="scientific">Candidatus Bilamarchaeum dharawalense</name>
    <dbReference type="NCBI Taxonomy" id="2885759"/>
    <lineage>
        <taxon>Archaea</taxon>
        <taxon>Candidatus Micrarchaeota</taxon>
        <taxon>Candidatus Micrarchaeia</taxon>
        <taxon>Candidatus Anstonellales</taxon>
        <taxon>Candidatus Bilamarchaeaceae</taxon>
        <taxon>Candidatus Bilamarchaeum</taxon>
    </lineage>
</organism>
<gene>
    <name evidence="1" type="ORF">LFW2832_01241</name>
</gene>
<proteinExistence type="predicted"/>
<sequence length="280" mass="31582">MSYSCQKRPTVAPDEREFRRELRKFLRRRTPGPLADAIQKRVTEHHHDQLPLSQLKTALKAAEIKPGEYFLTGNWAVYLHLSEAGFPEVGKRWKDTGVITVHTTDPLSLYQKLGTVCDIQAYTLETNKISIVLGERSMPYQAYVESATRCEGDICIYLETGHETVINPSKDISGVQDFTVLHPLPLTAMEMKSTLQKSIANVIDLIWVIKQLNPDRLLVQVVAEVLGLNSFVASKRFVERLQRSSEYKSMVTVSDAERDQIVTTIGNVAEKLGLADKKNI</sequence>
<dbReference type="Proteomes" id="UP000789941">
    <property type="component" value="Unassembled WGS sequence"/>
</dbReference>
<name>A0A5E4LLA9_9ARCH</name>
<accession>A0A5E4LLA9</accession>
<reference evidence="1 2" key="1">
    <citation type="submission" date="2019-08" db="EMBL/GenBank/DDBJ databases">
        <authorList>
            <person name="Vazquez-Campos X."/>
        </authorList>
    </citation>
    <scope>NUCLEOTIDE SEQUENCE [LARGE SCALE GENOMIC DNA]</scope>
    <source>
        <strain evidence="1">LFW-283_2</strain>
    </source>
</reference>
<dbReference type="EMBL" id="CABMJJ010000003">
    <property type="protein sequence ID" value="VVC02795.1"/>
    <property type="molecule type" value="Genomic_DNA"/>
</dbReference>
<protein>
    <submittedName>
        <fullName evidence="1">Uncharacterized protein</fullName>
    </submittedName>
</protein>
<evidence type="ECO:0000313" key="1">
    <source>
        <dbReference type="EMBL" id="VVC02795.1"/>
    </source>
</evidence>
<dbReference type="AlphaFoldDB" id="A0A5E4LLA9"/>
<comment type="caution">
    <text evidence="1">The sequence shown here is derived from an EMBL/GenBank/DDBJ whole genome shotgun (WGS) entry which is preliminary data.</text>
</comment>
<evidence type="ECO:0000313" key="2">
    <source>
        <dbReference type="Proteomes" id="UP000789941"/>
    </source>
</evidence>